<dbReference type="Gene3D" id="3.50.30.40">
    <property type="entry name" value="Ribonuclease E inhibitor RraA/RraA-like"/>
    <property type="match status" value="1"/>
</dbReference>
<dbReference type="Pfam" id="PF03737">
    <property type="entry name" value="RraA-like"/>
    <property type="match status" value="1"/>
</dbReference>
<keyword evidence="2" id="KW-1185">Reference proteome</keyword>
<accession>A0ABU0ICU1</accession>
<dbReference type="CDD" id="cd16841">
    <property type="entry name" value="RraA_family"/>
    <property type="match status" value="1"/>
</dbReference>
<protein>
    <submittedName>
        <fullName evidence="1">Regulator of RNase E activity RraA/CMP-N-acetylneuraminic acid synthetase</fullName>
    </submittedName>
</protein>
<dbReference type="SUPFAM" id="SSF89562">
    <property type="entry name" value="RraA-like"/>
    <property type="match status" value="1"/>
</dbReference>
<dbReference type="PANTHER" id="PTHR21485:SF6">
    <property type="entry name" value="N-ACYLNEURAMINATE CYTIDYLYLTRANSFERASE-RELATED"/>
    <property type="match status" value="1"/>
</dbReference>
<dbReference type="InterPro" id="IPR003329">
    <property type="entry name" value="Cytidylyl_trans"/>
</dbReference>
<dbReference type="PANTHER" id="PTHR21485">
    <property type="entry name" value="HAD SUPERFAMILY MEMBERS CMAS AND KDSC"/>
    <property type="match status" value="1"/>
</dbReference>
<gene>
    <name evidence="1" type="ORF">QO005_002403</name>
</gene>
<dbReference type="RefSeq" id="WP_307158256.1">
    <property type="nucleotide sequence ID" value="NZ_JAUSWH010000006.1"/>
</dbReference>
<dbReference type="EMBL" id="JAUSWH010000006">
    <property type="protein sequence ID" value="MDQ0456063.1"/>
    <property type="molecule type" value="Genomic_DNA"/>
</dbReference>
<dbReference type="Proteomes" id="UP001235269">
    <property type="component" value="Unassembled WGS sequence"/>
</dbReference>
<reference evidence="1 2" key="1">
    <citation type="submission" date="2023-07" db="EMBL/GenBank/DDBJ databases">
        <title>Genomic Encyclopedia of Type Strains, Phase IV (KMG-IV): sequencing the most valuable type-strain genomes for metagenomic binning, comparative biology and taxonomic classification.</title>
        <authorList>
            <person name="Goeker M."/>
        </authorList>
    </citation>
    <scope>NUCLEOTIDE SEQUENCE [LARGE SCALE GENOMIC DNA]</scope>
    <source>
        <strain evidence="1 2">DSM 100301</strain>
    </source>
</reference>
<dbReference type="InterPro" id="IPR036704">
    <property type="entry name" value="RraA/RraA-like_sf"/>
</dbReference>
<dbReference type="InterPro" id="IPR050793">
    <property type="entry name" value="CMP-NeuNAc_synthase"/>
</dbReference>
<evidence type="ECO:0000313" key="1">
    <source>
        <dbReference type="EMBL" id="MDQ0456063.1"/>
    </source>
</evidence>
<dbReference type="Gene3D" id="3.90.550.10">
    <property type="entry name" value="Spore Coat Polysaccharide Biosynthesis Protein SpsA, Chain A"/>
    <property type="match status" value="1"/>
</dbReference>
<evidence type="ECO:0000313" key="2">
    <source>
        <dbReference type="Proteomes" id="UP001235269"/>
    </source>
</evidence>
<organism evidence="1 2">
    <name type="scientific">Rhizobium paknamense</name>
    <dbReference type="NCBI Taxonomy" id="1206817"/>
    <lineage>
        <taxon>Bacteria</taxon>
        <taxon>Pseudomonadati</taxon>
        <taxon>Pseudomonadota</taxon>
        <taxon>Alphaproteobacteria</taxon>
        <taxon>Hyphomicrobiales</taxon>
        <taxon>Rhizobiaceae</taxon>
        <taxon>Rhizobium/Agrobacterium group</taxon>
        <taxon>Rhizobium</taxon>
    </lineage>
</organism>
<dbReference type="SUPFAM" id="SSF53448">
    <property type="entry name" value="Nucleotide-diphospho-sugar transferases"/>
    <property type="match status" value="1"/>
</dbReference>
<dbReference type="InterPro" id="IPR005493">
    <property type="entry name" value="RraA/RraA-like"/>
</dbReference>
<dbReference type="Pfam" id="PF02348">
    <property type="entry name" value="CTP_transf_3"/>
    <property type="match status" value="1"/>
</dbReference>
<name>A0ABU0ICU1_9HYPH</name>
<comment type="caution">
    <text evidence="1">The sequence shown here is derived from an EMBL/GenBank/DDBJ whole genome shotgun (WGS) entry which is preliminary data.</text>
</comment>
<proteinExistence type="predicted"/>
<sequence>MTLTDKKLKIVAFVPAKGESSRVPSKNTRILDGDLLFRRKLKQLLRCPLIDEVWLDTESDEIIALAEGLPVKVLKRDPTLATNATDGHEMFANECAATPDADIVIQALCTAPFLDEVGISRAIEELLAHPENDSLVATRKVRQYSWDEGRPSYGTGRIPNSSDLKQITLECMSLYMVRRTSEAFNKRRFGTSPLLFELAEIEDLDINYEADLELAETICLGRRMREFNYFRLIKHHLSSSIISDVSKEMGYSFMLDPALREISEGKILGRVKTLRLGGLRAEERNIHESDAWKGIYKALKSYSFVRTGDVIVVENEVPGRAYFGDLNCHLAIRAGAVGVLVDGFTRDVSHVKAMGMPVYARGAWSNDIKYEGTTLSYNLPITVGGVSASNDDVIFADSEGVLIIPQDIWPQVLERALQAVSNESGIRTKLINGAAVAEIIDEHGFF</sequence>
<dbReference type="InterPro" id="IPR029044">
    <property type="entry name" value="Nucleotide-diphossugar_trans"/>
</dbReference>